<feature type="signal peptide" evidence="1">
    <location>
        <begin position="1"/>
        <end position="23"/>
    </location>
</feature>
<dbReference type="STRING" id="1548547.BA177_16050"/>
<dbReference type="InterPro" id="IPR018682">
    <property type="entry name" value="DUF2167_membr"/>
</dbReference>
<dbReference type="AlphaFoldDB" id="A0A193LIZ2"/>
<reference evidence="2 3" key="1">
    <citation type="submission" date="2016-06" db="EMBL/GenBank/DDBJ databases">
        <title>Complete genome sequence of a deep-branching marine Gamma Proteobacterium Woeseia oceani type strain XK5.</title>
        <authorList>
            <person name="Mu D."/>
            <person name="Du Z."/>
        </authorList>
    </citation>
    <scope>NUCLEOTIDE SEQUENCE [LARGE SCALE GENOMIC DNA]</scope>
    <source>
        <strain evidence="2 3">XK5</strain>
    </source>
</reference>
<dbReference type="Pfam" id="PF09935">
    <property type="entry name" value="DUF2167"/>
    <property type="match status" value="1"/>
</dbReference>
<organism evidence="2 3">
    <name type="scientific">Woeseia oceani</name>
    <dbReference type="NCBI Taxonomy" id="1548547"/>
    <lineage>
        <taxon>Bacteria</taxon>
        <taxon>Pseudomonadati</taxon>
        <taxon>Pseudomonadota</taxon>
        <taxon>Gammaproteobacteria</taxon>
        <taxon>Woeseiales</taxon>
        <taxon>Woeseiaceae</taxon>
        <taxon>Woeseia</taxon>
    </lineage>
</organism>
<proteinExistence type="predicted"/>
<name>A0A193LIZ2_9GAMM</name>
<sequence length="304" mass="33262">MSRLVTTLSALLLLPVLVGVAQEADEYSAEEVQAYEALQRTVDALQPRTGTIVLADGLATLRVPDDFYFLDAADAKTVLVDVWGNPPGQVVLGLLLPARYSPLDYESWAVTIAYIEDGHVSDDDAAEIDFTALLRDMQADMQEASDARVADGYSPVELLGWAEAPHYDASAKKLYWAKELRFGGTDETTLNYEIRALGRLGILSFTFVAATGQLEEVNASRDAVLAMTEFNAGHRYTDFDPGVDKQAVYGIGALITGKLIVKAGVFAGMLEFLKKFGVYILLAIALMWRRFMRLFSSDKSGPQS</sequence>
<dbReference type="EMBL" id="CP016268">
    <property type="protein sequence ID" value="ANO52495.1"/>
    <property type="molecule type" value="Genomic_DNA"/>
</dbReference>
<dbReference type="OrthoDB" id="196355at2"/>
<keyword evidence="1" id="KW-0732">Signal</keyword>
<evidence type="ECO:0000313" key="2">
    <source>
        <dbReference type="EMBL" id="ANO52495.1"/>
    </source>
</evidence>
<dbReference type="KEGG" id="woc:BA177_16050"/>
<dbReference type="Proteomes" id="UP000092695">
    <property type="component" value="Chromosome"/>
</dbReference>
<evidence type="ECO:0008006" key="4">
    <source>
        <dbReference type="Google" id="ProtNLM"/>
    </source>
</evidence>
<evidence type="ECO:0000313" key="3">
    <source>
        <dbReference type="Proteomes" id="UP000092695"/>
    </source>
</evidence>
<feature type="chain" id="PRO_5008260296" description="DUF2167 domain-containing protein" evidence="1">
    <location>
        <begin position="24"/>
        <end position="304"/>
    </location>
</feature>
<evidence type="ECO:0000256" key="1">
    <source>
        <dbReference type="SAM" id="SignalP"/>
    </source>
</evidence>
<keyword evidence="3" id="KW-1185">Reference proteome</keyword>
<protein>
    <recommendedName>
        <fullName evidence="4">DUF2167 domain-containing protein</fullName>
    </recommendedName>
</protein>
<accession>A0A193LIZ2</accession>
<gene>
    <name evidence="2" type="ORF">BA177_16050</name>
</gene>